<evidence type="ECO:0000313" key="2">
    <source>
        <dbReference type="Proteomes" id="UP000724874"/>
    </source>
</evidence>
<dbReference type="Proteomes" id="UP000724874">
    <property type="component" value="Unassembled WGS sequence"/>
</dbReference>
<dbReference type="EMBL" id="JADNYJ010000004">
    <property type="protein sequence ID" value="KAF8911585.1"/>
    <property type="molecule type" value="Genomic_DNA"/>
</dbReference>
<dbReference type="Gene3D" id="1.10.10.2360">
    <property type="match status" value="1"/>
</dbReference>
<comment type="caution">
    <text evidence="1">The sequence shown here is derived from an EMBL/GenBank/DDBJ whole genome shotgun (WGS) entry which is preliminary data.</text>
</comment>
<name>A0A9P5NZL2_GYMJU</name>
<protein>
    <submittedName>
        <fullName evidence="1">Uncharacterized protein</fullName>
    </submittedName>
</protein>
<accession>A0A9P5NZL2</accession>
<proteinExistence type="predicted"/>
<dbReference type="AlphaFoldDB" id="A0A9P5NZL2"/>
<sequence length="147" mass="16453">MPFQQSVHLCENISVAIFYEDLVDRPDQTTDLDKLLAHAHTSRKTLLAHSKAGRRIAGNKRVAKFRENQGYSGTGQVLQSITAWPALQYSSFEELRLECYLQTKIARGCKPDPVDPTATPWAVIPPVFNAYKDDSKDEDAGEVVMTD</sequence>
<organism evidence="1 2">
    <name type="scientific">Gymnopilus junonius</name>
    <name type="common">Spectacular rustgill mushroom</name>
    <name type="synonym">Gymnopilus spectabilis subsp. junonius</name>
    <dbReference type="NCBI Taxonomy" id="109634"/>
    <lineage>
        <taxon>Eukaryota</taxon>
        <taxon>Fungi</taxon>
        <taxon>Dikarya</taxon>
        <taxon>Basidiomycota</taxon>
        <taxon>Agaricomycotina</taxon>
        <taxon>Agaricomycetes</taxon>
        <taxon>Agaricomycetidae</taxon>
        <taxon>Agaricales</taxon>
        <taxon>Agaricineae</taxon>
        <taxon>Hymenogastraceae</taxon>
        <taxon>Gymnopilus</taxon>
    </lineage>
</organism>
<dbReference type="OrthoDB" id="2604709at2759"/>
<evidence type="ECO:0000313" key="1">
    <source>
        <dbReference type="EMBL" id="KAF8911585.1"/>
    </source>
</evidence>
<gene>
    <name evidence="1" type="ORF">CPB84DRAFT_1842075</name>
</gene>
<keyword evidence="2" id="KW-1185">Reference proteome</keyword>
<reference evidence="1" key="1">
    <citation type="submission" date="2020-11" db="EMBL/GenBank/DDBJ databases">
        <authorList>
            <consortium name="DOE Joint Genome Institute"/>
            <person name="Ahrendt S."/>
            <person name="Riley R."/>
            <person name="Andreopoulos W."/>
            <person name="LaButti K."/>
            <person name="Pangilinan J."/>
            <person name="Ruiz-duenas F.J."/>
            <person name="Barrasa J.M."/>
            <person name="Sanchez-Garcia M."/>
            <person name="Camarero S."/>
            <person name="Miyauchi S."/>
            <person name="Serrano A."/>
            <person name="Linde D."/>
            <person name="Babiker R."/>
            <person name="Drula E."/>
            <person name="Ayuso-Fernandez I."/>
            <person name="Pacheco R."/>
            <person name="Padilla G."/>
            <person name="Ferreira P."/>
            <person name="Barriuso J."/>
            <person name="Kellner H."/>
            <person name="Castanera R."/>
            <person name="Alfaro M."/>
            <person name="Ramirez L."/>
            <person name="Pisabarro A.G."/>
            <person name="Kuo A."/>
            <person name="Tritt A."/>
            <person name="Lipzen A."/>
            <person name="He G."/>
            <person name="Yan M."/>
            <person name="Ng V."/>
            <person name="Cullen D."/>
            <person name="Martin F."/>
            <person name="Rosso M.-N."/>
            <person name="Henrissat B."/>
            <person name="Hibbett D."/>
            <person name="Martinez A.T."/>
            <person name="Grigoriev I.V."/>
        </authorList>
    </citation>
    <scope>NUCLEOTIDE SEQUENCE</scope>
    <source>
        <strain evidence="1">AH 44721</strain>
    </source>
</reference>